<evidence type="ECO:0000313" key="9">
    <source>
        <dbReference type="EMBL" id="PHZ16223.1"/>
    </source>
</evidence>
<dbReference type="InterPro" id="IPR039542">
    <property type="entry name" value="Erv_N"/>
</dbReference>
<evidence type="ECO:0000259" key="7">
    <source>
        <dbReference type="Pfam" id="PF07970"/>
    </source>
</evidence>
<evidence type="ECO:0000256" key="6">
    <source>
        <dbReference type="SAM" id="Phobius"/>
    </source>
</evidence>
<keyword evidence="5 6" id="KW-0472">Membrane</keyword>
<feature type="domain" description="Endoplasmic reticulum vesicle transporter N-terminal" evidence="8">
    <location>
        <begin position="11"/>
        <end position="100"/>
    </location>
</feature>
<dbReference type="PANTHER" id="PTHR10984">
    <property type="entry name" value="ENDOPLASMIC RETICULUM-GOLGI INTERMEDIATE COMPARTMENT PROTEIN"/>
    <property type="match status" value="1"/>
</dbReference>
<dbReference type="Pfam" id="PF07970">
    <property type="entry name" value="COPIIcoated_ERV"/>
    <property type="match status" value="1"/>
</dbReference>
<evidence type="ECO:0000259" key="8">
    <source>
        <dbReference type="Pfam" id="PF13850"/>
    </source>
</evidence>
<dbReference type="Pfam" id="PF13850">
    <property type="entry name" value="ERGIC_N"/>
    <property type="match status" value="1"/>
</dbReference>
<comment type="subcellular location">
    <subcellularLocation>
        <location evidence="1">Membrane</location>
        <topology evidence="1">Multi-pass membrane protein</topology>
    </subcellularLocation>
</comment>
<feature type="domain" description="Endoplasmic reticulum vesicle transporter C-terminal" evidence="7">
    <location>
        <begin position="148"/>
        <end position="376"/>
    </location>
</feature>
<keyword evidence="10" id="KW-1185">Reference proteome</keyword>
<dbReference type="InterPro" id="IPR012936">
    <property type="entry name" value="Erv_C"/>
</dbReference>
<sequence length="396" mass="44193">MAKKGALFRNLRQFDGYAKTLDEFRVKTTSGASVTLISAFIVIYLVLSELITYNTSTWSPSLVVDKSRKEKMPIDFNITFPHVPCHMLSIDIMDDTGEHSTGYSQDITKVRLDLSGKVIETNILRIELGDHTKDAEKALRPVPECGSCYGATPLREDGCCHTCQDVREAYIKQGWGLVNTKEIEQCVREGWLEKLENQSDEGCNVHGHLLVNKVRGNFHFAPGSAFQAGSMHIHDLQEYSAGAAEGHKFDMSHVIHKLRFGPDTKDQSEEVLAVTNALAGTVKNSTNGRVAYQYFLKIVSTEFRHLKNIVYTNQYSVTQNEMMLKDGVSGLPGVFFNIEISPMHIIYQESRPAFSSLVTGLLAIVGGIFTVAGLIDRVVYKAERAYKKKMELGKTL</sequence>
<reference evidence="9 10" key="1">
    <citation type="journal article" date="2016" name="Proc. Natl. Acad. Sci. U.S.A.">
        <title>Lipid metabolic changes in an early divergent fungus govern the establishment of a mutualistic symbiosis with endobacteria.</title>
        <authorList>
            <person name="Lastovetsky O.A."/>
            <person name="Gaspar M.L."/>
            <person name="Mondo S.J."/>
            <person name="LaButti K.M."/>
            <person name="Sandor L."/>
            <person name="Grigoriev I.V."/>
            <person name="Henry S.A."/>
            <person name="Pawlowska T.E."/>
        </authorList>
    </citation>
    <scope>NUCLEOTIDE SEQUENCE [LARGE SCALE GENOMIC DNA]</scope>
    <source>
        <strain evidence="9 10">ATCC 52813</strain>
    </source>
</reference>
<evidence type="ECO:0000313" key="10">
    <source>
        <dbReference type="Proteomes" id="UP000242254"/>
    </source>
</evidence>
<evidence type="ECO:0000256" key="5">
    <source>
        <dbReference type="ARBA" id="ARBA00023136"/>
    </source>
</evidence>
<evidence type="ECO:0000256" key="3">
    <source>
        <dbReference type="ARBA" id="ARBA00022692"/>
    </source>
</evidence>
<dbReference type="RefSeq" id="XP_023469931.1">
    <property type="nucleotide sequence ID" value="XM_023606185.1"/>
</dbReference>
<feature type="transmembrane region" description="Helical" evidence="6">
    <location>
        <begin position="29"/>
        <end position="47"/>
    </location>
</feature>
<dbReference type="PANTHER" id="PTHR10984:SF25">
    <property type="entry name" value="ENDOPLASMIC RETICULUM-GOLGI INTERMEDIATE COMPARTMENT PROTEIN 3"/>
    <property type="match status" value="1"/>
</dbReference>
<dbReference type="GO" id="GO:0030134">
    <property type="term" value="C:COPII-coated ER to Golgi transport vesicle"/>
    <property type="evidence" value="ECO:0007669"/>
    <property type="project" value="TreeGrafter"/>
</dbReference>
<dbReference type="EMBL" id="KZ303843">
    <property type="protein sequence ID" value="PHZ16223.1"/>
    <property type="molecule type" value="Genomic_DNA"/>
</dbReference>
<dbReference type="AlphaFoldDB" id="A0A2G4T5C0"/>
<dbReference type="GeneID" id="35437175"/>
<organism evidence="9 10">
    <name type="scientific">Rhizopus microsporus ATCC 52813</name>
    <dbReference type="NCBI Taxonomy" id="1340429"/>
    <lineage>
        <taxon>Eukaryota</taxon>
        <taxon>Fungi</taxon>
        <taxon>Fungi incertae sedis</taxon>
        <taxon>Mucoromycota</taxon>
        <taxon>Mucoromycotina</taxon>
        <taxon>Mucoromycetes</taxon>
        <taxon>Mucorales</taxon>
        <taxon>Mucorineae</taxon>
        <taxon>Rhizopodaceae</taxon>
        <taxon>Rhizopus</taxon>
    </lineage>
</organism>
<dbReference type="GO" id="GO:0006890">
    <property type="term" value="P:retrograde vesicle-mediated transport, Golgi to endoplasmic reticulum"/>
    <property type="evidence" value="ECO:0007669"/>
    <property type="project" value="TreeGrafter"/>
</dbReference>
<dbReference type="GO" id="GO:0006888">
    <property type="term" value="P:endoplasmic reticulum to Golgi vesicle-mediated transport"/>
    <property type="evidence" value="ECO:0007669"/>
    <property type="project" value="TreeGrafter"/>
</dbReference>
<keyword evidence="3 6" id="KW-0812">Transmembrane</keyword>
<dbReference type="GO" id="GO:0000139">
    <property type="term" value="C:Golgi membrane"/>
    <property type="evidence" value="ECO:0007669"/>
    <property type="project" value="TreeGrafter"/>
</dbReference>
<dbReference type="GO" id="GO:0005789">
    <property type="term" value="C:endoplasmic reticulum membrane"/>
    <property type="evidence" value="ECO:0007669"/>
    <property type="project" value="TreeGrafter"/>
</dbReference>
<protein>
    <submittedName>
        <fullName evidence="9">DUF1692-domain-containing protein</fullName>
    </submittedName>
</protein>
<evidence type="ECO:0000256" key="2">
    <source>
        <dbReference type="ARBA" id="ARBA00005648"/>
    </source>
</evidence>
<evidence type="ECO:0000256" key="1">
    <source>
        <dbReference type="ARBA" id="ARBA00004141"/>
    </source>
</evidence>
<comment type="similarity">
    <text evidence="2">Belongs to the ERGIC family.</text>
</comment>
<dbReference type="InterPro" id="IPR045888">
    <property type="entry name" value="Erv"/>
</dbReference>
<gene>
    <name evidence="9" type="ORF">RHIMIDRAFT_197243</name>
</gene>
<feature type="transmembrane region" description="Helical" evidence="6">
    <location>
        <begin position="357"/>
        <end position="380"/>
    </location>
</feature>
<keyword evidence="4 6" id="KW-1133">Transmembrane helix</keyword>
<evidence type="ECO:0000256" key="4">
    <source>
        <dbReference type="ARBA" id="ARBA00022989"/>
    </source>
</evidence>
<name>A0A2G4T5C0_RHIZD</name>
<accession>A0A2G4T5C0</accession>
<dbReference type="Proteomes" id="UP000242254">
    <property type="component" value="Unassembled WGS sequence"/>
</dbReference>
<proteinExistence type="inferred from homology"/>
<dbReference type="STRING" id="1340429.A0A2G4T5C0"/>